<reference evidence="13" key="1">
    <citation type="journal article" date="2019" name="Int. J. Syst. Evol. Microbiol.">
        <title>The Global Catalogue of Microorganisms (GCM) 10K type strain sequencing project: providing services to taxonomists for standard genome sequencing and annotation.</title>
        <authorList>
            <consortium name="The Broad Institute Genomics Platform"/>
            <consortium name="The Broad Institute Genome Sequencing Center for Infectious Disease"/>
            <person name="Wu L."/>
            <person name="Ma J."/>
        </authorList>
    </citation>
    <scope>NUCLEOTIDE SEQUENCE [LARGE SCALE GENOMIC DNA]</scope>
    <source>
        <strain evidence="13">KLKA75</strain>
    </source>
</reference>
<dbReference type="Pfam" id="PF24878">
    <property type="entry name" value="YkcB_C"/>
    <property type="match status" value="1"/>
</dbReference>
<feature type="compositionally biased region" description="Gly residues" evidence="8">
    <location>
        <begin position="596"/>
        <end position="626"/>
    </location>
</feature>
<dbReference type="PANTHER" id="PTHR33908:SF3">
    <property type="entry name" value="UNDECAPRENYL PHOSPHATE-ALPHA-4-AMINO-4-DEOXY-L-ARABINOSE ARABINOSYL TRANSFERASE"/>
    <property type="match status" value="1"/>
</dbReference>
<dbReference type="InterPro" id="IPR050297">
    <property type="entry name" value="LipidA_mod_glycosyltrf_83"/>
</dbReference>
<gene>
    <name evidence="12" type="ORF">ACFPCY_09035</name>
</gene>
<feature type="transmembrane region" description="Helical" evidence="9">
    <location>
        <begin position="375"/>
        <end position="396"/>
    </location>
</feature>
<keyword evidence="3" id="KW-0328">Glycosyltransferase</keyword>
<dbReference type="PANTHER" id="PTHR33908">
    <property type="entry name" value="MANNOSYLTRANSFERASE YKCB-RELATED"/>
    <property type="match status" value="1"/>
</dbReference>
<feature type="transmembrane region" description="Helical" evidence="9">
    <location>
        <begin position="434"/>
        <end position="453"/>
    </location>
</feature>
<keyword evidence="2" id="KW-1003">Cell membrane</keyword>
<feature type="transmembrane region" description="Helical" evidence="9">
    <location>
        <begin position="99"/>
        <end position="120"/>
    </location>
</feature>
<evidence type="ECO:0000313" key="13">
    <source>
        <dbReference type="Proteomes" id="UP001595872"/>
    </source>
</evidence>
<evidence type="ECO:0000259" key="10">
    <source>
        <dbReference type="Pfam" id="PF13231"/>
    </source>
</evidence>
<dbReference type="InterPro" id="IPR038731">
    <property type="entry name" value="RgtA/B/C-like"/>
</dbReference>
<feature type="domain" description="Putative mannosyltransferase YkcA/B-like C-terminal" evidence="11">
    <location>
        <begin position="632"/>
        <end position="721"/>
    </location>
</feature>
<evidence type="ECO:0000256" key="8">
    <source>
        <dbReference type="SAM" id="MobiDB-lite"/>
    </source>
</evidence>
<evidence type="ECO:0000256" key="6">
    <source>
        <dbReference type="ARBA" id="ARBA00022989"/>
    </source>
</evidence>
<feature type="compositionally biased region" description="Low complexity" evidence="8">
    <location>
        <begin position="558"/>
        <end position="568"/>
    </location>
</feature>
<dbReference type="InterPro" id="IPR056785">
    <property type="entry name" value="YkcA/B-like_C"/>
</dbReference>
<sequence length="766" mass="77903">MSATMTTGASEGASRAAGARRGRLGRLLLGPEGDPVWVRPGLWAILALAAVLYGWGLSKSGDANAYYSAAVKSGTQSWKAFFFGSLDAGSFITVDKPPMAFWVMGLFARVIGFSSWSLLLPQVVEGVAAVALLHVTVRRAFGPAAGLLAAGVLALTPITVAINRDDNPDTLLTLLLVAAAWATVRAVQDGRLRWLLAAAFFVGCGFNTKMLQAFIALPALAVAYLLFGPPALGRRVLHLLAAGAVLLVSAGWWMVVVDLIPASRRPYIGGSTDGTVWDLVIGYNGLGRVFGQERGGRGGFGGAGADAFREFAQRAGDAAQNRPRGGFGGGFGGRAGIGRLFGAEIGGQISWLLPFAAIALVAGLVLVWRRPRTDVARAALVLWGAWLAVHFVVFSFSEGTFHPYYTTAMAPAVAALTGGGTVLLAGAYRRSARWSWVPAAAVAVTGGWAFALLGRTPHWHPALRWLVLAVTVLAVANLVAGRLVRRAGLPFTLAGLALALVAGLAGPGAYAASAASSPVNGTNPLAGPDTGRGFGPGGRMGGRDGFPRGFGGMPPGAMPGQSGRAGQEESGGQGGEGGPGGQGGQGGQPGQPGPSGFPGFGQPPGGSSTGGRAPMGGRRGFGGPGGEVSEQMVAYLQKHRDGARWLVAVGNAQAAASIILRTGRPAIAMGGFTGTDDAMTVDKLQSYVRQGKLHYIVLSEGGMGLGGRGTSEAVAAWVRQHGTLVRPSEYGGSSTSGSSGASGSSGVSAAAGAPMGGGTTQLYRLG</sequence>
<keyword evidence="4" id="KW-0808">Transferase</keyword>
<feature type="transmembrane region" description="Helical" evidence="9">
    <location>
        <begin position="194"/>
        <end position="227"/>
    </location>
</feature>
<feature type="region of interest" description="Disordered" evidence="8">
    <location>
        <begin position="727"/>
        <end position="753"/>
    </location>
</feature>
<dbReference type="Proteomes" id="UP001595872">
    <property type="component" value="Unassembled WGS sequence"/>
</dbReference>
<feature type="transmembrane region" description="Helical" evidence="9">
    <location>
        <begin position="36"/>
        <end position="55"/>
    </location>
</feature>
<evidence type="ECO:0000313" key="12">
    <source>
        <dbReference type="EMBL" id="MFC4907464.1"/>
    </source>
</evidence>
<keyword evidence="5 9" id="KW-0812">Transmembrane</keyword>
<evidence type="ECO:0000256" key="1">
    <source>
        <dbReference type="ARBA" id="ARBA00004651"/>
    </source>
</evidence>
<feature type="transmembrane region" description="Helical" evidence="9">
    <location>
        <begin position="140"/>
        <end position="163"/>
    </location>
</feature>
<protein>
    <submittedName>
        <fullName evidence="12">Glycosyltransferase family 39 protein</fullName>
    </submittedName>
</protein>
<evidence type="ECO:0000256" key="3">
    <source>
        <dbReference type="ARBA" id="ARBA00022676"/>
    </source>
</evidence>
<evidence type="ECO:0000256" key="4">
    <source>
        <dbReference type="ARBA" id="ARBA00022679"/>
    </source>
</evidence>
<evidence type="ECO:0000256" key="7">
    <source>
        <dbReference type="ARBA" id="ARBA00023136"/>
    </source>
</evidence>
<organism evidence="12 13">
    <name type="scientific">Actinomadura gamaensis</name>
    <dbReference type="NCBI Taxonomy" id="1763541"/>
    <lineage>
        <taxon>Bacteria</taxon>
        <taxon>Bacillati</taxon>
        <taxon>Actinomycetota</taxon>
        <taxon>Actinomycetes</taxon>
        <taxon>Streptosporangiales</taxon>
        <taxon>Thermomonosporaceae</taxon>
        <taxon>Actinomadura</taxon>
    </lineage>
</organism>
<feature type="compositionally biased region" description="Gly residues" evidence="8">
    <location>
        <begin position="569"/>
        <end position="590"/>
    </location>
</feature>
<feature type="transmembrane region" description="Helical" evidence="9">
    <location>
        <begin position="408"/>
        <end position="427"/>
    </location>
</feature>
<name>A0ABV9TU10_9ACTN</name>
<proteinExistence type="predicted"/>
<feature type="transmembrane region" description="Helical" evidence="9">
    <location>
        <begin position="236"/>
        <end position="255"/>
    </location>
</feature>
<feature type="transmembrane region" description="Helical" evidence="9">
    <location>
        <begin position="349"/>
        <end position="368"/>
    </location>
</feature>
<comment type="caution">
    <text evidence="12">The sequence shown here is derived from an EMBL/GenBank/DDBJ whole genome shotgun (WGS) entry which is preliminary data.</text>
</comment>
<feature type="transmembrane region" description="Helical" evidence="9">
    <location>
        <begin position="465"/>
        <end position="484"/>
    </location>
</feature>
<dbReference type="Pfam" id="PF13231">
    <property type="entry name" value="PMT_2"/>
    <property type="match status" value="1"/>
</dbReference>
<accession>A0ABV9TU10</accession>
<dbReference type="EMBL" id="JBHSIT010000002">
    <property type="protein sequence ID" value="MFC4907464.1"/>
    <property type="molecule type" value="Genomic_DNA"/>
</dbReference>
<evidence type="ECO:0000256" key="9">
    <source>
        <dbReference type="SAM" id="Phobius"/>
    </source>
</evidence>
<evidence type="ECO:0000256" key="5">
    <source>
        <dbReference type="ARBA" id="ARBA00022692"/>
    </source>
</evidence>
<evidence type="ECO:0000256" key="2">
    <source>
        <dbReference type="ARBA" id="ARBA00022475"/>
    </source>
</evidence>
<keyword evidence="7 9" id="KW-0472">Membrane</keyword>
<keyword evidence="13" id="KW-1185">Reference proteome</keyword>
<comment type="subcellular location">
    <subcellularLocation>
        <location evidence="1">Cell membrane</location>
        <topology evidence="1">Multi-pass membrane protein</topology>
    </subcellularLocation>
</comment>
<feature type="transmembrane region" description="Helical" evidence="9">
    <location>
        <begin position="491"/>
        <end position="510"/>
    </location>
</feature>
<evidence type="ECO:0000259" key="11">
    <source>
        <dbReference type="Pfam" id="PF24878"/>
    </source>
</evidence>
<feature type="compositionally biased region" description="Low complexity" evidence="8">
    <location>
        <begin position="728"/>
        <end position="753"/>
    </location>
</feature>
<keyword evidence="6 9" id="KW-1133">Transmembrane helix</keyword>
<feature type="domain" description="Glycosyltransferase RgtA/B/C/D-like" evidence="10">
    <location>
        <begin position="95"/>
        <end position="252"/>
    </location>
</feature>
<feature type="region of interest" description="Disordered" evidence="8">
    <location>
        <begin position="513"/>
        <end position="626"/>
    </location>
</feature>
<dbReference type="RefSeq" id="WP_378253242.1">
    <property type="nucleotide sequence ID" value="NZ_JBHSIT010000002.1"/>
</dbReference>
<feature type="compositionally biased region" description="Gly residues" evidence="8">
    <location>
        <begin position="530"/>
        <end position="540"/>
    </location>
</feature>